<dbReference type="Gene3D" id="2.30.40.10">
    <property type="entry name" value="Urease, subunit C, domain 1"/>
    <property type="match status" value="1"/>
</dbReference>
<evidence type="ECO:0000313" key="4">
    <source>
        <dbReference type="EMBL" id="AFS79879.1"/>
    </source>
</evidence>
<evidence type="ECO:0000256" key="1">
    <source>
        <dbReference type="ARBA" id="ARBA00008829"/>
    </source>
</evidence>
<evidence type="ECO:0000259" key="3">
    <source>
        <dbReference type="Pfam" id="PF01979"/>
    </source>
</evidence>
<gene>
    <name evidence="4" type="primary">allB</name>
    <name evidence="4" type="ordered locus">Curi_c29130</name>
</gene>
<dbReference type="SUPFAM" id="SSF51556">
    <property type="entry name" value="Metallo-dependent hydrolases"/>
    <property type="match status" value="1"/>
</dbReference>
<protein>
    <submittedName>
        <fullName evidence="4">Allantoinase AllB</fullName>
        <ecNumber evidence="4">3.5.2.5</ecNumber>
    </submittedName>
</protein>
<dbReference type="Gene3D" id="3.20.20.140">
    <property type="entry name" value="Metal-dependent hydrolases"/>
    <property type="match status" value="1"/>
</dbReference>
<dbReference type="GO" id="GO:0005737">
    <property type="term" value="C:cytoplasm"/>
    <property type="evidence" value="ECO:0007669"/>
    <property type="project" value="TreeGrafter"/>
</dbReference>
<comment type="similarity">
    <text evidence="1">Belongs to the metallo-dependent hydrolases superfamily. Hydantoinase/dihydropyrimidinase family.</text>
</comment>
<feature type="region of interest" description="Disordered" evidence="2">
    <location>
        <begin position="536"/>
        <end position="555"/>
    </location>
</feature>
<sequence>MSYDVIIKNAKIPQGDNTVLTNILVKDEKIAGFVSTIHGIEAKETIDAEGHLTFPGFIDSHTHIMYHGFGHRENWVTGTSAAARGGVSTIIDMPCCTVPSTRTVKQLELKIDIANAQTIVDYGLWGGVTGEDVREGWMHNVKEQADFGVVAFKVYMTPSVPTYPRVTDPEMLECFKEVAKTGLPIGIHAENFAICDFYVKKFQEEGRMDGPAWSEARNELAEKVAIELGISFAEATGARLHIVHMSTGIGAKLIGEAKKRGINATSESCPHYLTLNYQEAMTKHGSQAKIAPPIRTSADNEEQWEGLRNGSIDFMATDHAPYEIESEKNKEGMNIWTAFPGIPGVETMAPIIISEGLNKGRLSLSRTVEVLSTNAAKHYGLYPKKGAMEIGSDADFAIVDLEKKWTIDAKGNQASMCGYTPLDGMELKGRVLKTIVRGTVVFDDTQEGVLPTLTDAELEKTVHNFPEGTEEKFADIFEQFPELAAAEYDRSYRKLHPEKINEDVRRIKGIMVKPGFGKYVKRQSIQVLPKTITYGTTTPTGVNRRERESLPEFNK</sequence>
<dbReference type="EMBL" id="CP003326">
    <property type="protein sequence ID" value="AFS79879.1"/>
    <property type="molecule type" value="Genomic_DNA"/>
</dbReference>
<dbReference type="PANTHER" id="PTHR43668">
    <property type="entry name" value="ALLANTOINASE"/>
    <property type="match status" value="1"/>
</dbReference>
<dbReference type="STRING" id="1128398.Curi_c29130"/>
<keyword evidence="4" id="KW-0378">Hydrolase</keyword>
<dbReference type="GO" id="GO:0004038">
    <property type="term" value="F:allantoinase activity"/>
    <property type="evidence" value="ECO:0007669"/>
    <property type="project" value="UniProtKB-EC"/>
</dbReference>
<evidence type="ECO:0000256" key="2">
    <source>
        <dbReference type="SAM" id="MobiDB-lite"/>
    </source>
</evidence>
<dbReference type="Proteomes" id="UP000006094">
    <property type="component" value="Chromosome"/>
</dbReference>
<dbReference type="NCBIfam" id="TIGR00857">
    <property type="entry name" value="pyrC_multi"/>
    <property type="match status" value="1"/>
</dbReference>
<dbReference type="RefSeq" id="WP_014969013.1">
    <property type="nucleotide sequence ID" value="NC_018664.1"/>
</dbReference>
<dbReference type="InterPro" id="IPR006680">
    <property type="entry name" value="Amidohydro-rel"/>
</dbReference>
<dbReference type="InterPro" id="IPR011059">
    <property type="entry name" value="Metal-dep_hydrolase_composite"/>
</dbReference>
<organism evidence="4 5">
    <name type="scientific">Gottschalkia acidurici (strain ATCC 7906 / DSM 604 / BCRC 14475 / CIP 104303 / KCTC 5404 / NCIMB 10678 / 9a)</name>
    <name type="common">Clostridium acidurici</name>
    <dbReference type="NCBI Taxonomy" id="1128398"/>
    <lineage>
        <taxon>Bacteria</taxon>
        <taxon>Bacillati</taxon>
        <taxon>Bacillota</taxon>
        <taxon>Tissierellia</taxon>
        <taxon>Tissierellales</taxon>
        <taxon>Gottschalkiaceae</taxon>
        <taxon>Gottschalkia</taxon>
    </lineage>
</organism>
<feature type="compositionally biased region" description="Basic and acidic residues" evidence="2">
    <location>
        <begin position="543"/>
        <end position="555"/>
    </location>
</feature>
<dbReference type="InterPro" id="IPR050138">
    <property type="entry name" value="DHOase/Allantoinase_Hydrolase"/>
</dbReference>
<dbReference type="eggNOG" id="COG0044">
    <property type="taxonomic scope" value="Bacteria"/>
</dbReference>
<dbReference type="OrthoDB" id="9765462at2"/>
<dbReference type="Pfam" id="PF01979">
    <property type="entry name" value="Amidohydro_1"/>
    <property type="match status" value="1"/>
</dbReference>
<keyword evidence="5" id="KW-1185">Reference proteome</keyword>
<dbReference type="PATRIC" id="fig|1128398.3.peg.2983"/>
<dbReference type="EC" id="3.5.2.5" evidence="4"/>
<dbReference type="KEGG" id="cad:Curi_c29130"/>
<dbReference type="SUPFAM" id="SSF51338">
    <property type="entry name" value="Composite domain of metallo-dependent hydrolases"/>
    <property type="match status" value="1"/>
</dbReference>
<feature type="domain" description="Amidohydrolase-related" evidence="3">
    <location>
        <begin position="54"/>
        <end position="441"/>
    </location>
</feature>
<dbReference type="InterPro" id="IPR032466">
    <property type="entry name" value="Metal_Hydrolase"/>
</dbReference>
<name>K0B360_GOTA9</name>
<dbReference type="PANTHER" id="PTHR43668:SF2">
    <property type="entry name" value="ALLANTOINASE"/>
    <property type="match status" value="1"/>
</dbReference>
<dbReference type="FunFam" id="3.20.20.140:FF:000174">
    <property type="entry name" value="Dihydropyrimidinase-related protein 2"/>
    <property type="match status" value="1"/>
</dbReference>
<evidence type="ECO:0000313" key="5">
    <source>
        <dbReference type="Proteomes" id="UP000006094"/>
    </source>
</evidence>
<dbReference type="HOGENOM" id="CLU_015572_4_2_9"/>
<accession>K0B360</accession>
<dbReference type="GO" id="GO:0006145">
    <property type="term" value="P:purine nucleobase catabolic process"/>
    <property type="evidence" value="ECO:0007669"/>
    <property type="project" value="TreeGrafter"/>
</dbReference>
<reference evidence="4 5" key="1">
    <citation type="journal article" date="2012" name="PLoS ONE">
        <title>The purine-utilizing bacterium Clostridium acidurici 9a: a genome-guided metabolic reconsideration.</title>
        <authorList>
            <person name="Hartwich K."/>
            <person name="Poehlein A."/>
            <person name="Daniel R."/>
        </authorList>
    </citation>
    <scope>NUCLEOTIDE SEQUENCE [LARGE SCALE GENOMIC DNA]</scope>
    <source>
        <strain evidence="5">ATCC 7906 / DSM 604 / BCRC 14475 / CIP 104303 / KCTC 5404 / NCIMB 10678 / 9a</strain>
    </source>
</reference>
<proteinExistence type="inferred from homology"/>
<dbReference type="AlphaFoldDB" id="K0B360"/>